<feature type="region of interest" description="Disordered" evidence="2">
    <location>
        <begin position="972"/>
        <end position="992"/>
    </location>
</feature>
<evidence type="ECO:0000259" key="3">
    <source>
        <dbReference type="PROSITE" id="PS50222"/>
    </source>
</evidence>
<comment type="caution">
    <text evidence="4">The sequence shown here is derived from an EMBL/GenBank/DDBJ whole genome shotgun (WGS) entry which is preliminary data.</text>
</comment>
<feature type="compositionally biased region" description="Polar residues" evidence="2">
    <location>
        <begin position="1040"/>
        <end position="1062"/>
    </location>
</feature>
<dbReference type="SMART" id="SM01122">
    <property type="entry name" value="DBC1"/>
    <property type="match status" value="1"/>
</dbReference>
<feature type="domain" description="EF-hand" evidence="3">
    <location>
        <begin position="1376"/>
        <end position="1411"/>
    </location>
</feature>
<feature type="compositionally biased region" description="Basic and acidic residues" evidence="2">
    <location>
        <begin position="1306"/>
        <end position="1325"/>
    </location>
</feature>
<dbReference type="InterPro" id="IPR011992">
    <property type="entry name" value="EF-hand-dom_pair"/>
</dbReference>
<dbReference type="OrthoDB" id="21006at2759"/>
<dbReference type="InterPro" id="IPR025954">
    <property type="entry name" value="DBC1/CARP1_inactive_NUDIX"/>
</dbReference>
<evidence type="ECO:0000256" key="1">
    <source>
        <dbReference type="ARBA" id="ARBA00023054"/>
    </source>
</evidence>
<dbReference type="InterPro" id="IPR025224">
    <property type="entry name" value="CCAR1/CCAR2"/>
</dbReference>
<evidence type="ECO:0000313" key="5">
    <source>
        <dbReference type="Proteomes" id="UP001152484"/>
    </source>
</evidence>
<dbReference type="GO" id="GO:0005634">
    <property type="term" value="C:nucleus"/>
    <property type="evidence" value="ECO:0007669"/>
    <property type="project" value="TreeGrafter"/>
</dbReference>
<feature type="compositionally biased region" description="Basic and acidic residues" evidence="2">
    <location>
        <begin position="710"/>
        <end position="775"/>
    </location>
</feature>
<feature type="compositionally biased region" description="Polar residues" evidence="2">
    <location>
        <begin position="28"/>
        <end position="61"/>
    </location>
</feature>
<keyword evidence="5" id="KW-1185">Reference proteome</keyword>
<dbReference type="Pfam" id="PF19256">
    <property type="entry name" value="LAIKA"/>
    <property type="match status" value="1"/>
</dbReference>
<feature type="compositionally biased region" description="Basic and acidic residues" evidence="2">
    <location>
        <begin position="784"/>
        <end position="817"/>
    </location>
</feature>
<feature type="region of interest" description="Disordered" evidence="2">
    <location>
        <begin position="858"/>
        <end position="897"/>
    </location>
</feature>
<feature type="region of interest" description="Disordered" evidence="2">
    <location>
        <begin position="1199"/>
        <end position="1325"/>
    </location>
</feature>
<feature type="region of interest" description="Disordered" evidence="2">
    <location>
        <begin position="365"/>
        <end position="464"/>
    </location>
</feature>
<feature type="compositionally biased region" description="Acidic residues" evidence="2">
    <location>
        <begin position="1281"/>
        <end position="1305"/>
    </location>
</feature>
<feature type="compositionally biased region" description="Low complexity" evidence="2">
    <location>
        <begin position="87"/>
        <end position="105"/>
    </location>
</feature>
<dbReference type="PANTHER" id="PTHR14304">
    <property type="entry name" value="CELL DIVISION CYCLE AND APOPTOSIS REGULATOR PROTEIN"/>
    <property type="match status" value="1"/>
</dbReference>
<dbReference type="PROSITE" id="PS50222">
    <property type="entry name" value="EF_HAND_2"/>
    <property type="match status" value="1"/>
</dbReference>
<dbReference type="InterPro" id="IPR002048">
    <property type="entry name" value="EF_hand_dom"/>
</dbReference>
<keyword evidence="1" id="KW-0175">Coiled coil</keyword>
<dbReference type="GO" id="GO:0005509">
    <property type="term" value="F:calcium ion binding"/>
    <property type="evidence" value="ECO:0007669"/>
    <property type="project" value="InterPro"/>
</dbReference>
<feature type="compositionally biased region" description="Basic and acidic residues" evidence="2">
    <location>
        <begin position="875"/>
        <end position="887"/>
    </location>
</feature>
<feature type="compositionally biased region" description="Basic and acidic residues" evidence="2">
    <location>
        <begin position="1063"/>
        <end position="1125"/>
    </location>
</feature>
<dbReference type="FunFam" id="1.10.238.10:FF:000157">
    <property type="entry name" value="ATP/GTP-binding protein family"/>
    <property type="match status" value="1"/>
</dbReference>
<gene>
    <name evidence="4" type="ORF">CEURO_LOCUS16775</name>
</gene>
<feature type="region of interest" description="Disordered" evidence="2">
    <location>
        <begin position="710"/>
        <end position="845"/>
    </location>
</feature>
<dbReference type="Pfam" id="PF14443">
    <property type="entry name" value="DBC1"/>
    <property type="match status" value="1"/>
</dbReference>
<protein>
    <recommendedName>
        <fullName evidence="3">EF-hand domain-containing protein</fullName>
    </recommendedName>
</protein>
<feature type="region of interest" description="Disordered" evidence="2">
    <location>
        <begin position="28"/>
        <end position="115"/>
    </location>
</feature>
<proteinExistence type="predicted"/>
<feature type="compositionally biased region" description="Basic and acidic residues" evidence="2">
    <location>
        <begin position="1205"/>
        <end position="1258"/>
    </location>
</feature>
<dbReference type="PANTHER" id="PTHR14304:SF11">
    <property type="entry name" value="SAP DOMAIN-CONTAINING PROTEIN"/>
    <property type="match status" value="1"/>
</dbReference>
<accession>A0A9P0ZNF2</accession>
<feature type="compositionally biased region" description="Basic and acidic residues" evidence="2">
    <location>
        <begin position="982"/>
        <end position="992"/>
    </location>
</feature>
<dbReference type="GO" id="GO:0006355">
    <property type="term" value="P:regulation of DNA-templated transcription"/>
    <property type="evidence" value="ECO:0007669"/>
    <property type="project" value="InterPro"/>
</dbReference>
<dbReference type="Gene3D" id="1.10.238.10">
    <property type="entry name" value="EF-hand"/>
    <property type="match status" value="1"/>
</dbReference>
<dbReference type="Proteomes" id="UP001152484">
    <property type="component" value="Unassembled WGS sequence"/>
</dbReference>
<dbReference type="InterPro" id="IPR045353">
    <property type="entry name" value="LAIKA"/>
</dbReference>
<feature type="region of interest" description="Disordered" evidence="2">
    <location>
        <begin position="254"/>
        <end position="276"/>
    </location>
</feature>
<feature type="compositionally biased region" description="Basic and acidic residues" evidence="2">
    <location>
        <begin position="365"/>
        <end position="455"/>
    </location>
</feature>
<feature type="compositionally biased region" description="Basic and acidic residues" evidence="2">
    <location>
        <begin position="858"/>
        <end position="869"/>
    </location>
</feature>
<evidence type="ECO:0000313" key="4">
    <source>
        <dbReference type="EMBL" id="CAH9105009.1"/>
    </source>
</evidence>
<name>A0A9P0ZNF2_CUSEU</name>
<dbReference type="EMBL" id="CAMAPE010000047">
    <property type="protein sequence ID" value="CAH9105009.1"/>
    <property type="molecule type" value="Genomic_DNA"/>
</dbReference>
<feature type="region of interest" description="Disordered" evidence="2">
    <location>
        <begin position="1020"/>
        <end position="1135"/>
    </location>
</feature>
<feature type="compositionally biased region" description="Polar residues" evidence="2">
    <location>
        <begin position="261"/>
        <end position="271"/>
    </location>
</feature>
<reference evidence="4" key="1">
    <citation type="submission" date="2022-07" db="EMBL/GenBank/DDBJ databases">
        <authorList>
            <person name="Macas J."/>
            <person name="Novak P."/>
            <person name="Neumann P."/>
        </authorList>
    </citation>
    <scope>NUCLEOTIDE SEQUENCE</scope>
</reference>
<sequence>MYPSRGTNAYGQQQSYSSQAAYPQNLVSGHSASSAAVPDGSSQLLAASRHSSMLGGSQEANASGYRTHGHHPSSGPNYGGQYSAVYGSSAQQTGTGSGKASASSTLEGRTGFNSSITDSTKYTLGDYVSSSGHAYGHKAEVYSERVADYSTLERRQYAERHSTYAGGRDLNIEPTSHYQENISFNKHQAEIYDRMDQASIIRKEQLLKAQGLQSGPLEGGVPRQGDYLAARTAAVRHAAQNRLSAQELIAYSTRSDPDPHTLSTLGSSSFDGQHAPSILGAAPQRRLDDLIYSQSSSNPGYGVSLPPGRDYGIAKGLHASSLDSDFPSILARHSRMDDYKDDRIAYARELERVEKERLYLRAHDKDREREKERERERDREREREKERERERQRKRERERERERILERKEKERDNERKRGTEARRERTPTRISREPRGTSLTKDSKSLRRDSPRHEVLHRRHSPVKETRREYVCKVYSSSLLEAERDYLALDKIYPRLFISPECTKVVVHWPKGNLKLSLYTPVSFEHDFVEGEASDEHKMLSPSKPASDLKKSDHGLTIWNAKMILMSGLSKNALDELSSERNYDDRIPHFCNMLRFAILKKDNSLMAIGGPWDIVDGGDPSVDDSALVKTILRYAKDITNLELKDCQNWNRFLEIHYDRFGKDGMFSHKEVTVYFVPDLSDCKPSMDLWREQWVKYKKAIAEREHMEALRREKQEVKDIKDKDPEKPKDAKRDTKVDKKNENDAKLKQNKADKDGSDKKATQNKADKEGSDKKTIQKKTSKPGSDKKTAQSKAVKDGSEKKTIQGEHGVVETHDESTTDPAAVIKTGEGETGVQPEASVKTGKKKIIRRIVKKAVNKKVEANTSKENDEVMQGKAEEKAADQDGVSKQDASATPNSVKTFVRKKIIKKVPVVKTVNKVNEPTPSEIDRLEPSETANNGVENMAVVQGASVKRTIKKKIIKRVLKRKVAADNSNDGVNVGEGNKDRMEEQISVKGDIDEVKIASNSQEDFISSEIKVIPKVEHPSPPTVNREKRVEEVCNITSSKTESGTNTEKKSSPNNDSVKLEAKEQPDEDKDKKERKDTSRSKSAKEVKEKRSEDKRDEKDISKSKSIKEVKVKKSDEPPRHPGFILRTQGDKNFKLQSMSLSLDSLLDYTDKDVDDSRFELSLFAESMYELLYYEMGSRLLTFLKELRIKSTIKRNQRKRERDEASKRESEEKSAAKRAKTEESKDDNGLPGVDKHSMDSISDGKKSPLKEEVATISPAKIEEVKTQDDSSVQNNTDEDEDEDPEEDPDEYEENAEDEEMVDVKSENETDKENVEGRTDGDAFLENVEEDEMDGNQVTCVETSKLSADADVSIKDDKVIKAEIEAKSAHVEIDKDLLQAFRFFDRNRVGYIRVADLRLIIHNLGKSLSNRDVKDLVLNALVESNTARDDRIIYNKLVKMSA</sequence>
<organism evidence="4 5">
    <name type="scientific">Cuscuta europaea</name>
    <name type="common">European dodder</name>
    <dbReference type="NCBI Taxonomy" id="41803"/>
    <lineage>
        <taxon>Eukaryota</taxon>
        <taxon>Viridiplantae</taxon>
        <taxon>Streptophyta</taxon>
        <taxon>Embryophyta</taxon>
        <taxon>Tracheophyta</taxon>
        <taxon>Spermatophyta</taxon>
        <taxon>Magnoliopsida</taxon>
        <taxon>eudicotyledons</taxon>
        <taxon>Gunneridae</taxon>
        <taxon>Pentapetalae</taxon>
        <taxon>asterids</taxon>
        <taxon>lamiids</taxon>
        <taxon>Solanales</taxon>
        <taxon>Convolvulaceae</taxon>
        <taxon>Cuscuteae</taxon>
        <taxon>Cuscuta</taxon>
        <taxon>Cuscuta subgen. Cuscuta</taxon>
    </lineage>
</organism>
<evidence type="ECO:0000256" key="2">
    <source>
        <dbReference type="SAM" id="MobiDB-lite"/>
    </source>
</evidence>
<dbReference type="SUPFAM" id="SSF47473">
    <property type="entry name" value="EF-hand"/>
    <property type="match status" value="1"/>
</dbReference>